<reference evidence="2 3" key="1">
    <citation type="submission" date="2020-08" db="EMBL/GenBank/DDBJ databases">
        <title>Genomic Encyclopedia of Type Strains, Phase III (KMG-III): the genomes of soil and plant-associated and newly described type strains.</title>
        <authorList>
            <person name="Whitman W."/>
        </authorList>
    </citation>
    <scope>NUCLEOTIDE SEQUENCE [LARGE SCALE GENOMIC DNA]</scope>
    <source>
        <strain evidence="2 3">SFB5A</strain>
    </source>
</reference>
<keyword evidence="1" id="KW-1133">Transmembrane helix</keyword>
<dbReference type="AlphaFoldDB" id="A0A7W7U2J6"/>
<dbReference type="Proteomes" id="UP000582643">
    <property type="component" value="Unassembled WGS sequence"/>
</dbReference>
<protein>
    <submittedName>
        <fullName evidence="2">Uncharacterized protein</fullName>
    </submittedName>
</protein>
<evidence type="ECO:0000313" key="3">
    <source>
        <dbReference type="Proteomes" id="UP000582643"/>
    </source>
</evidence>
<comment type="caution">
    <text evidence="2">The sequence shown here is derived from an EMBL/GenBank/DDBJ whole genome shotgun (WGS) entry which is preliminary data.</text>
</comment>
<feature type="transmembrane region" description="Helical" evidence="1">
    <location>
        <begin position="105"/>
        <end position="126"/>
    </location>
</feature>
<feature type="transmembrane region" description="Helical" evidence="1">
    <location>
        <begin position="132"/>
        <end position="152"/>
    </location>
</feature>
<evidence type="ECO:0000313" key="2">
    <source>
        <dbReference type="EMBL" id="MBB4983834.1"/>
    </source>
</evidence>
<feature type="transmembrane region" description="Helical" evidence="1">
    <location>
        <begin position="60"/>
        <end position="93"/>
    </location>
</feature>
<keyword evidence="1" id="KW-0812">Transmembrane</keyword>
<feature type="transmembrane region" description="Helical" evidence="1">
    <location>
        <begin position="173"/>
        <end position="196"/>
    </location>
</feature>
<accession>A0A7W7U2J6</accession>
<keyword evidence="1" id="KW-0472">Membrane</keyword>
<dbReference type="EMBL" id="JACHJY010000007">
    <property type="protein sequence ID" value="MBB4983834.1"/>
    <property type="molecule type" value="Genomic_DNA"/>
</dbReference>
<feature type="transmembrane region" description="Helical" evidence="1">
    <location>
        <begin position="21"/>
        <end position="48"/>
    </location>
</feature>
<sequence length="313" mass="33223">MRSEMQSPRSDHAQAQLRARDGFGAVLTASASVLFVEAVIGMIANFVWEQTQESPPLPYNALMVVAVPFLAAAGAVLGALVTVSVIMPLLAAAAWLGRTFSGREVWWWVPAVTTTATAPLVLAVAILSEAGLLAAFGGWLTVTTVLAIPALVARRLLLPNRPPLSGRTMFGRIVLCGTLAAVTTFALAGVALYAGIGYVPPRLDVGQIAGTYSDGKNGTLVLGPDGKAIATRVDTFSYDSIDSFEPDTHECTGTGTWAYDPADGPYSQQVDVSIGSCPVAMDSWSVYGTREHPKLYVFIGDPDSWDLYTLRRD</sequence>
<keyword evidence="3" id="KW-1185">Reference proteome</keyword>
<name>A0A7W7U2J6_9ACTN</name>
<evidence type="ECO:0000256" key="1">
    <source>
        <dbReference type="SAM" id="Phobius"/>
    </source>
</evidence>
<organism evidence="2 3">
    <name type="scientific">Streptomyces nymphaeiformis</name>
    <dbReference type="NCBI Taxonomy" id="2663842"/>
    <lineage>
        <taxon>Bacteria</taxon>
        <taxon>Bacillati</taxon>
        <taxon>Actinomycetota</taxon>
        <taxon>Actinomycetes</taxon>
        <taxon>Kitasatosporales</taxon>
        <taxon>Streptomycetaceae</taxon>
        <taxon>Streptomyces</taxon>
    </lineage>
</organism>
<gene>
    <name evidence="2" type="ORF">GGE06_004780</name>
</gene>
<proteinExistence type="predicted"/>